<dbReference type="GO" id="GO:0016829">
    <property type="term" value="F:lyase activity"/>
    <property type="evidence" value="ECO:0007669"/>
    <property type="project" value="UniProtKB-KW"/>
</dbReference>
<evidence type="ECO:0000256" key="3">
    <source>
        <dbReference type="ARBA" id="ARBA00022763"/>
    </source>
</evidence>
<evidence type="ECO:0000256" key="5">
    <source>
        <dbReference type="ARBA" id="ARBA00023124"/>
    </source>
</evidence>
<dbReference type="GO" id="GO:0006508">
    <property type="term" value="P:proteolysis"/>
    <property type="evidence" value="ECO:0007669"/>
    <property type="project" value="UniProtKB-KW"/>
</dbReference>
<keyword evidence="10" id="KW-1185">Reference proteome</keyword>
<dbReference type="OrthoDB" id="9782620at2"/>
<keyword evidence="3" id="KW-0227">DNA damage</keyword>
<sequence>MCNLVTLNSTVDEVASYFKSRRPLATNASPGDVYPGGQGFVVRQDGGERVLQAMTWGFPVRLKHMKPTSKPKPVNNARDDKLMSFWRPWFTTPANRCLIPFTSFAEAEGEKGKMTRTWISVTDQPLAAWAGLWRPTDEWGDCYTGVMVDATEELFHIHDRMPVILHPEDHDAWLHAPAEVAMALVAKYPADLLAVARTDVPWFSRKAPPADAPTLL</sequence>
<dbReference type="InterPro" id="IPR003738">
    <property type="entry name" value="SRAP"/>
</dbReference>
<keyword evidence="4 8" id="KW-0378">Hydrolase</keyword>
<evidence type="ECO:0000313" key="10">
    <source>
        <dbReference type="Proteomes" id="UP000198339"/>
    </source>
</evidence>
<keyword evidence="7" id="KW-0456">Lyase</keyword>
<comment type="similarity">
    <text evidence="1 8">Belongs to the SOS response-associated peptidase family.</text>
</comment>
<dbReference type="InterPro" id="IPR036590">
    <property type="entry name" value="SRAP-like"/>
</dbReference>
<dbReference type="PANTHER" id="PTHR13604">
    <property type="entry name" value="DC12-RELATED"/>
    <property type="match status" value="1"/>
</dbReference>
<evidence type="ECO:0000256" key="2">
    <source>
        <dbReference type="ARBA" id="ARBA00022670"/>
    </source>
</evidence>
<reference evidence="9 10" key="1">
    <citation type="submission" date="2017-06" db="EMBL/GenBank/DDBJ databases">
        <authorList>
            <person name="Kim H.J."/>
            <person name="Triplett B.A."/>
        </authorList>
    </citation>
    <scope>NUCLEOTIDE SEQUENCE [LARGE SCALE GENOMIC DNA]</scope>
    <source>
        <strain evidence="9 10">DS15</strain>
    </source>
</reference>
<accession>A0A239JZN7</accession>
<dbReference type="SUPFAM" id="SSF143081">
    <property type="entry name" value="BB1717-like"/>
    <property type="match status" value="1"/>
</dbReference>
<dbReference type="Proteomes" id="UP000198339">
    <property type="component" value="Unassembled WGS sequence"/>
</dbReference>
<protein>
    <recommendedName>
        <fullName evidence="8">Abasic site processing protein</fullName>
        <ecNumber evidence="8">3.4.-.-</ecNumber>
    </recommendedName>
</protein>
<dbReference type="GO" id="GO:0106300">
    <property type="term" value="P:protein-DNA covalent cross-linking repair"/>
    <property type="evidence" value="ECO:0007669"/>
    <property type="project" value="InterPro"/>
</dbReference>
<keyword evidence="6" id="KW-0238">DNA-binding</keyword>
<name>A0A239JZN7_9SPHN</name>
<dbReference type="RefSeq" id="WP_089216776.1">
    <property type="nucleotide sequence ID" value="NZ_FZPA01000011.1"/>
</dbReference>
<dbReference type="Pfam" id="PF02586">
    <property type="entry name" value="SRAP"/>
    <property type="match status" value="1"/>
</dbReference>
<evidence type="ECO:0000256" key="1">
    <source>
        <dbReference type="ARBA" id="ARBA00008136"/>
    </source>
</evidence>
<dbReference type="AlphaFoldDB" id="A0A239JZN7"/>
<dbReference type="Gene3D" id="3.90.1680.10">
    <property type="entry name" value="SOS response associated peptidase-like"/>
    <property type="match status" value="1"/>
</dbReference>
<evidence type="ECO:0000256" key="8">
    <source>
        <dbReference type="RuleBase" id="RU364100"/>
    </source>
</evidence>
<dbReference type="EMBL" id="FZPA01000011">
    <property type="protein sequence ID" value="SNT10254.1"/>
    <property type="molecule type" value="Genomic_DNA"/>
</dbReference>
<evidence type="ECO:0000256" key="4">
    <source>
        <dbReference type="ARBA" id="ARBA00022801"/>
    </source>
</evidence>
<evidence type="ECO:0000313" key="9">
    <source>
        <dbReference type="EMBL" id="SNT10254.1"/>
    </source>
</evidence>
<dbReference type="GO" id="GO:0003697">
    <property type="term" value="F:single-stranded DNA binding"/>
    <property type="evidence" value="ECO:0007669"/>
    <property type="project" value="InterPro"/>
</dbReference>
<organism evidence="9 10">
    <name type="scientific">Sphingopyxis indica</name>
    <dbReference type="NCBI Taxonomy" id="436663"/>
    <lineage>
        <taxon>Bacteria</taxon>
        <taxon>Pseudomonadati</taxon>
        <taxon>Pseudomonadota</taxon>
        <taxon>Alphaproteobacteria</taxon>
        <taxon>Sphingomonadales</taxon>
        <taxon>Sphingomonadaceae</taxon>
        <taxon>Sphingopyxis</taxon>
    </lineage>
</organism>
<dbReference type="EC" id="3.4.-.-" evidence="8"/>
<dbReference type="PANTHER" id="PTHR13604:SF0">
    <property type="entry name" value="ABASIC SITE PROCESSING PROTEIN HMCES"/>
    <property type="match status" value="1"/>
</dbReference>
<gene>
    <name evidence="9" type="ORF">SAMN06295955_111118</name>
</gene>
<dbReference type="GO" id="GO:0008233">
    <property type="term" value="F:peptidase activity"/>
    <property type="evidence" value="ECO:0007669"/>
    <property type="project" value="UniProtKB-KW"/>
</dbReference>
<evidence type="ECO:0000256" key="7">
    <source>
        <dbReference type="ARBA" id="ARBA00023239"/>
    </source>
</evidence>
<proteinExistence type="inferred from homology"/>
<keyword evidence="5" id="KW-0190">Covalent protein-DNA linkage</keyword>
<evidence type="ECO:0000256" key="6">
    <source>
        <dbReference type="ARBA" id="ARBA00023125"/>
    </source>
</evidence>
<keyword evidence="2 8" id="KW-0645">Protease</keyword>